<dbReference type="SUPFAM" id="SSF53448">
    <property type="entry name" value="Nucleotide-diphospho-sugar transferases"/>
    <property type="match status" value="1"/>
</dbReference>
<dbReference type="InterPro" id="IPR001173">
    <property type="entry name" value="Glyco_trans_2-like"/>
</dbReference>
<evidence type="ECO:0000313" key="2">
    <source>
        <dbReference type="EMBL" id="SEO67102.1"/>
    </source>
</evidence>
<protein>
    <submittedName>
        <fullName evidence="2">Glycosyl transferase family 2</fullName>
    </submittedName>
</protein>
<dbReference type="PANTHER" id="PTHR22916">
    <property type="entry name" value="GLYCOSYLTRANSFERASE"/>
    <property type="match status" value="1"/>
</dbReference>
<accession>A0A1H8RL83</accession>
<dbReference type="InterPro" id="IPR029044">
    <property type="entry name" value="Nucleotide-diphossugar_trans"/>
</dbReference>
<dbReference type="GO" id="GO:0016758">
    <property type="term" value="F:hexosyltransferase activity"/>
    <property type="evidence" value="ECO:0007669"/>
    <property type="project" value="UniProtKB-ARBA"/>
</dbReference>
<dbReference type="Proteomes" id="UP000198657">
    <property type="component" value="Unassembled WGS sequence"/>
</dbReference>
<dbReference type="PANTHER" id="PTHR22916:SF3">
    <property type="entry name" value="UDP-GLCNAC:BETAGAL BETA-1,3-N-ACETYLGLUCOSAMINYLTRANSFERASE-LIKE PROTEIN 1"/>
    <property type="match status" value="1"/>
</dbReference>
<keyword evidence="2" id="KW-0808">Transferase</keyword>
<dbReference type="OrthoDB" id="1374586at2"/>
<dbReference type="Gene3D" id="3.90.550.10">
    <property type="entry name" value="Spore Coat Polysaccharide Biosynthesis Protein SpsA, Chain A"/>
    <property type="match status" value="1"/>
</dbReference>
<feature type="domain" description="Glycosyltransferase 2-like" evidence="1">
    <location>
        <begin position="4"/>
        <end position="134"/>
    </location>
</feature>
<reference evidence="3" key="1">
    <citation type="submission" date="2016-10" db="EMBL/GenBank/DDBJ databases">
        <authorList>
            <person name="Varghese N."/>
            <person name="Submissions S."/>
        </authorList>
    </citation>
    <scope>NUCLEOTIDE SEQUENCE [LARGE SCALE GENOMIC DNA]</scope>
    <source>
        <strain evidence="3">CGMCC 1.8704</strain>
    </source>
</reference>
<dbReference type="STRING" id="604089.SAMN04487942_0088"/>
<dbReference type="EMBL" id="FODN01000012">
    <property type="protein sequence ID" value="SEO67102.1"/>
    <property type="molecule type" value="Genomic_DNA"/>
</dbReference>
<evidence type="ECO:0000259" key="1">
    <source>
        <dbReference type="Pfam" id="PF00535"/>
    </source>
</evidence>
<organism evidence="2 3">
    <name type="scientific">Flavobacterium sinopsychrotolerans</name>
    <dbReference type="NCBI Taxonomy" id="604089"/>
    <lineage>
        <taxon>Bacteria</taxon>
        <taxon>Pseudomonadati</taxon>
        <taxon>Bacteroidota</taxon>
        <taxon>Flavobacteriia</taxon>
        <taxon>Flavobacteriales</taxon>
        <taxon>Flavobacteriaceae</taxon>
        <taxon>Flavobacterium</taxon>
    </lineage>
</organism>
<dbReference type="AlphaFoldDB" id="A0A1H8RL83"/>
<dbReference type="Pfam" id="PF00535">
    <property type="entry name" value="Glycos_transf_2"/>
    <property type="match status" value="1"/>
</dbReference>
<proteinExistence type="predicted"/>
<gene>
    <name evidence="2" type="ORF">SAMN04487942_0088</name>
</gene>
<dbReference type="RefSeq" id="WP_091174207.1">
    <property type="nucleotide sequence ID" value="NZ_FODN01000012.1"/>
</dbReference>
<keyword evidence="3" id="KW-1185">Reference proteome</keyword>
<dbReference type="CDD" id="cd00761">
    <property type="entry name" value="Glyco_tranf_GTA_type"/>
    <property type="match status" value="1"/>
</dbReference>
<name>A0A1H8RL83_9FLAO</name>
<sequence>MLAIIIPYYKFTFFEATLDSLAVQTNQRFKVYIGDDASPESPNDLLEKYQRKFDFEYHRFEENLGGTSLTQQWERCIALSSNEEWIMILGDDDVLGENVVEAFYANLLEIEEEGINVVRFSTQKIDDEGKFISETYYHPRIENSVDFLFRKTRSSLSEYAFKKEQVLKIGFKNFSLGWYSDILAVLEFSNFKNIFSVNTAKICIRISNKSISGNDFNLELKTKSTFDFYYFLLSKKSNLFSEKQKRELFSRISKSYLNDKKKINYFFKISIICFKNNDFHQYCNFLLSVFRSLKISLNKLKI</sequence>
<evidence type="ECO:0000313" key="3">
    <source>
        <dbReference type="Proteomes" id="UP000198657"/>
    </source>
</evidence>